<dbReference type="AlphaFoldDB" id="F0X8K5"/>
<evidence type="ECO:0000256" key="3">
    <source>
        <dbReference type="SAM" id="MobiDB-lite"/>
    </source>
</evidence>
<gene>
    <name evidence="5" type="ORF">CMQ_3424</name>
</gene>
<feature type="compositionally biased region" description="Pro residues" evidence="3">
    <location>
        <begin position="814"/>
        <end position="851"/>
    </location>
</feature>
<feature type="compositionally biased region" description="Pro residues" evidence="3">
    <location>
        <begin position="610"/>
        <end position="636"/>
    </location>
</feature>
<sequence>MFKVKAIYEYSSAHDDDLKFPVGQIITVTEEEDDEWFSGEYTDDSGVHHEGIFPRNFVEKYEPVAPPRPTRTRPKSSAVSSSTAAALAAAIQEPSSPPPPPSPRALAPPAEEDEEEEPVPEKASPPAPARAATPTSSPRKPAASVAPSSPIVISKAAPVYSPGPKAAHSPIVPKQGGSPPAVAEKPIGNSFRDRIAAFNKAAAPPITPFKPSGLAGGGGASNFIKKPFVAPPPSRNAFVPPPREPSTTKLYRRDEDPEIREREAENLESAERAGLLPTASAAGGQAEEEEAKPMMSLKERMARLQREQQEQAHRHAEAAAKKEKPKRPPKKRLDSHDSAATATAVAVTPTTDETGGVAQQPPALERRDTGDTGGRRSVDESHPPRVPHAPRRKASKDPEAQDGNDADMSGAGDTTEGQDDEQAERDDSDEKPRQLSKSAIPSSERPVEEAAKDEEEEGAGEETTAKEEEGETEPTEAATATGEEEEEEDVDPEVRRREELRARMAKMSGGMGMMGMRGMQGMFGGPPPPPMMKKKMPVVTPERRSSEATEETVAAARAPPVPAMMALPGLAMRRSEDKPAAASPVEAPRAASPAQDTEESGSQPASTSPRSPPVPARAAAPPPPPLSTRPVPPMPPLMSTQGPTATDGSESDNELSKQTSIVSAETPRAEAPPPPPLPAAAAGPTSPISPVSSGPALPNRRNSRIPPPIPGSAPAPPPMQARPPPPPPPPGSLSRQSTMEARTPLSPTMPTAGTEAAASSDDDNEEEVTEYEGDYDTDIGNPIPHKNSLKAHARDSSLEDSASLKSPISERTPSFPPVPPPAPPPVPSASRVPPPIPSQPPPPPSLPPQAPPLTIAEKRRSIDVPRGPPPPPPPPPPPMEADGLEEDEGEDEGDKYDLYSHVAGSAGPASAPALVPGQQSLLSSELYTPPDLSLAFAPGPASSSATPRAHPPGPPPPPPASQAPAASLHSSRGARQSLDVSRPSVAGGSRRSVDMVRPSMELGHVANDIDLAPLSGWWLQAKNLPPQLQGRRDIFFESEDSQSAKRDGSIEMTRDIYVLYLDYSQTVITVRFNPKDSADVQLEQRHEPPPRSLRQDQLEQSYERFGRHMADSVVAKKDTVVGDGTPQGLVTELIRPFRDALLPVGTRAYGALVYSNLANASTMQNDEIRAGDIITLRNARFQGKHGPMHAKYSMEVGKPDHVAVVSEWDGTKKKVRAWEQGRESRKVKLESFKLDDLRSGEVKIWRVMPRSWVGWEGQN</sequence>
<feature type="compositionally biased region" description="Pro residues" evidence="3">
    <location>
        <begin position="949"/>
        <end position="961"/>
    </location>
</feature>
<feature type="compositionally biased region" description="Low complexity" evidence="3">
    <location>
        <begin position="903"/>
        <end position="913"/>
    </location>
</feature>
<dbReference type="SMART" id="SM00326">
    <property type="entry name" value="SH3"/>
    <property type="match status" value="1"/>
</dbReference>
<feature type="compositionally biased region" description="Polar residues" evidence="3">
    <location>
        <begin position="733"/>
        <end position="751"/>
    </location>
</feature>
<dbReference type="Gene3D" id="2.30.30.40">
    <property type="entry name" value="SH3 Domains"/>
    <property type="match status" value="1"/>
</dbReference>
<feature type="compositionally biased region" description="Acidic residues" evidence="3">
    <location>
        <begin position="451"/>
        <end position="460"/>
    </location>
</feature>
<dbReference type="InterPro" id="IPR036028">
    <property type="entry name" value="SH3-like_dom_sf"/>
</dbReference>
<evidence type="ECO:0000313" key="5">
    <source>
        <dbReference type="EMBL" id="EFX05355.1"/>
    </source>
</evidence>
<dbReference type="OrthoDB" id="207120at2759"/>
<dbReference type="RefSeq" id="XP_014174837.1">
    <property type="nucleotide sequence ID" value="XM_014319362.1"/>
</dbReference>
<feature type="compositionally biased region" description="Acidic residues" evidence="3">
    <location>
        <begin position="482"/>
        <end position="491"/>
    </location>
</feature>
<keyword evidence="1 2" id="KW-0728">SH3 domain</keyword>
<evidence type="ECO:0000256" key="1">
    <source>
        <dbReference type="ARBA" id="ARBA00022443"/>
    </source>
</evidence>
<dbReference type="FunCoup" id="F0X8K5">
    <property type="interactions" value="130"/>
</dbReference>
<feature type="compositionally biased region" description="Low complexity" evidence="3">
    <location>
        <begin position="580"/>
        <end position="594"/>
    </location>
</feature>
<feature type="compositionally biased region" description="Basic and acidic residues" evidence="3">
    <location>
        <begin position="364"/>
        <end position="383"/>
    </location>
</feature>
<dbReference type="eggNOG" id="ENOG502R16K">
    <property type="taxonomic scope" value="Eukaryota"/>
</dbReference>
<dbReference type="InParanoid" id="F0X8K5"/>
<evidence type="ECO:0000259" key="4">
    <source>
        <dbReference type="PROSITE" id="PS50002"/>
    </source>
</evidence>
<dbReference type="Proteomes" id="UP000007796">
    <property type="component" value="Unassembled WGS sequence"/>
</dbReference>
<feature type="compositionally biased region" description="Polar residues" evidence="3">
    <location>
        <begin position="799"/>
        <end position="812"/>
    </location>
</feature>
<feature type="compositionally biased region" description="Low complexity" evidence="3">
    <location>
        <begin position="129"/>
        <end position="139"/>
    </location>
</feature>
<feature type="compositionally biased region" description="Pro residues" evidence="3">
    <location>
        <begin position="866"/>
        <end position="879"/>
    </location>
</feature>
<feature type="compositionally biased region" description="Low complexity" evidence="3">
    <location>
        <begin position="76"/>
        <end position="94"/>
    </location>
</feature>
<dbReference type="Pfam" id="PF00018">
    <property type="entry name" value="SH3_1"/>
    <property type="match status" value="1"/>
</dbReference>
<feature type="compositionally biased region" description="Basic and acidic residues" evidence="3">
    <location>
        <begin position="297"/>
        <end position="322"/>
    </location>
</feature>
<dbReference type="InterPro" id="IPR035552">
    <property type="entry name" value="Mti1_SH3"/>
</dbReference>
<feature type="domain" description="SH3" evidence="4">
    <location>
        <begin position="1"/>
        <end position="63"/>
    </location>
</feature>
<feature type="compositionally biased region" description="Pro residues" evidence="3">
    <location>
        <begin position="229"/>
        <end position="244"/>
    </location>
</feature>
<feature type="compositionally biased region" description="Acidic residues" evidence="3">
    <location>
        <begin position="760"/>
        <end position="777"/>
    </location>
</feature>
<dbReference type="PANTHER" id="PTHR45929:SF6">
    <property type="entry name" value="SH3 DOMAIN PROTEIN (AFU_ORTHOLOGUE AFUA_2G10320)"/>
    <property type="match status" value="1"/>
</dbReference>
<dbReference type="Pfam" id="PF25459">
    <property type="entry name" value="AIM3_BBC1_C"/>
    <property type="match status" value="1"/>
</dbReference>
<dbReference type="SUPFAM" id="SSF50044">
    <property type="entry name" value="SH3-domain"/>
    <property type="match status" value="1"/>
</dbReference>
<feature type="compositionally biased region" description="Pro residues" evidence="3">
    <location>
        <begin position="705"/>
        <end position="731"/>
    </location>
</feature>
<feature type="compositionally biased region" description="Acidic residues" evidence="3">
    <location>
        <begin position="882"/>
        <end position="894"/>
    </location>
</feature>
<dbReference type="PANTHER" id="PTHR45929">
    <property type="entry name" value="JAK PATHWAY SIGNAL TRANSDUCTION ADAPTOR MOLECULE"/>
    <property type="match status" value="1"/>
</dbReference>
<proteinExistence type="predicted"/>
<dbReference type="EMBL" id="GL629735">
    <property type="protein sequence ID" value="EFX05355.1"/>
    <property type="molecule type" value="Genomic_DNA"/>
</dbReference>
<protein>
    <submittedName>
        <fullName evidence="5">Sh3 domain containing protein</fullName>
    </submittedName>
</protein>
<dbReference type="STRING" id="655863.F0X8K5"/>
<feature type="compositionally biased region" description="Low complexity" evidence="3">
    <location>
        <begin position="339"/>
        <end position="351"/>
    </location>
</feature>
<accession>F0X8K5</accession>
<feature type="region of interest" description="Disordered" evidence="3">
    <location>
        <begin position="213"/>
        <end position="916"/>
    </location>
</feature>
<dbReference type="InterPro" id="IPR057402">
    <property type="entry name" value="AIM3_BBC1_C"/>
</dbReference>
<organism evidence="6">
    <name type="scientific">Grosmannia clavigera (strain kw1407 / UAMH 11150)</name>
    <name type="common">Blue stain fungus</name>
    <name type="synonym">Graphiocladiella clavigera</name>
    <dbReference type="NCBI Taxonomy" id="655863"/>
    <lineage>
        <taxon>Eukaryota</taxon>
        <taxon>Fungi</taxon>
        <taxon>Dikarya</taxon>
        <taxon>Ascomycota</taxon>
        <taxon>Pezizomycotina</taxon>
        <taxon>Sordariomycetes</taxon>
        <taxon>Sordariomycetidae</taxon>
        <taxon>Ophiostomatales</taxon>
        <taxon>Ophiostomataceae</taxon>
        <taxon>Leptographium</taxon>
    </lineage>
</organism>
<keyword evidence="6" id="KW-1185">Reference proteome</keyword>
<dbReference type="InterPro" id="IPR001452">
    <property type="entry name" value="SH3_domain"/>
</dbReference>
<feature type="region of interest" description="Disordered" evidence="3">
    <location>
        <begin position="58"/>
        <end position="186"/>
    </location>
</feature>
<dbReference type="PROSITE" id="PS50002">
    <property type="entry name" value="SH3"/>
    <property type="match status" value="1"/>
</dbReference>
<name>F0X8K5_GROCL</name>
<dbReference type="GeneID" id="25976523"/>
<reference evidence="5 6" key="1">
    <citation type="journal article" date="2011" name="Proc. Natl. Acad. Sci. U.S.A.">
        <title>Genome and transcriptome analyses of the mountain pine beetle-fungal symbiont Grosmannia clavigera, a lodgepole pine pathogen.</title>
        <authorList>
            <person name="DiGuistini S."/>
            <person name="Wang Y."/>
            <person name="Liao N.Y."/>
            <person name="Taylor G."/>
            <person name="Tanguay P."/>
            <person name="Feau N."/>
            <person name="Henrissat B."/>
            <person name="Chan S.K."/>
            <person name="Hesse-Orce U."/>
            <person name="Alamouti S.M."/>
            <person name="Tsui C.K.M."/>
            <person name="Docking R.T."/>
            <person name="Levasseur A."/>
            <person name="Haridas S."/>
            <person name="Robertson G."/>
            <person name="Birol I."/>
            <person name="Holt R.A."/>
            <person name="Marra M.A."/>
            <person name="Hamelin R.C."/>
            <person name="Hirst M."/>
            <person name="Jones S.J.M."/>
            <person name="Bohlmann J."/>
            <person name="Breuil C."/>
        </authorList>
    </citation>
    <scope>NUCLEOTIDE SEQUENCE [LARGE SCALE GENOMIC DNA]</scope>
    <source>
        <strain evidence="6">kw1407 / UAMH 11150</strain>
    </source>
</reference>
<feature type="compositionally biased region" description="Low complexity" evidence="3">
    <location>
        <begin position="551"/>
        <end position="566"/>
    </location>
</feature>
<evidence type="ECO:0000256" key="2">
    <source>
        <dbReference type="PROSITE-ProRule" id="PRU00192"/>
    </source>
</evidence>
<dbReference type="InterPro" id="IPR050670">
    <property type="entry name" value="STAM"/>
</dbReference>
<feature type="compositionally biased region" description="Acidic residues" evidence="3">
    <location>
        <begin position="416"/>
        <end position="427"/>
    </location>
</feature>
<evidence type="ECO:0000313" key="6">
    <source>
        <dbReference type="Proteomes" id="UP000007796"/>
    </source>
</evidence>
<dbReference type="HOGENOM" id="CLU_003021_1_0_1"/>
<feature type="compositionally biased region" description="Basic and acidic residues" evidence="3">
    <location>
        <begin position="492"/>
        <end position="502"/>
    </location>
</feature>
<feature type="compositionally biased region" description="Basic and acidic residues" evidence="3">
    <location>
        <begin position="251"/>
        <end position="271"/>
    </location>
</feature>
<feature type="region of interest" description="Disordered" evidence="3">
    <location>
        <begin position="930"/>
        <end position="992"/>
    </location>
</feature>
<dbReference type="CDD" id="cd11887">
    <property type="entry name" value="SH3_Bbc1"/>
    <property type="match status" value="1"/>
</dbReference>